<dbReference type="AlphaFoldDB" id="A0A0M3IEI1"/>
<name>A0A0M3IEI1_ASCLU</name>
<keyword evidence="1" id="KW-1133">Transmembrane helix</keyword>
<dbReference type="GO" id="GO:0005216">
    <property type="term" value="F:monoatomic ion channel activity"/>
    <property type="evidence" value="ECO:0007669"/>
    <property type="project" value="InterPro"/>
</dbReference>
<reference evidence="3" key="1">
    <citation type="submission" date="2017-02" db="UniProtKB">
        <authorList>
            <consortium name="WormBaseParasite"/>
        </authorList>
    </citation>
    <scope>IDENTIFICATION</scope>
</reference>
<dbReference type="SUPFAM" id="SSF90112">
    <property type="entry name" value="Neurotransmitter-gated ion-channel transmembrane pore"/>
    <property type="match status" value="1"/>
</dbReference>
<evidence type="ECO:0000313" key="2">
    <source>
        <dbReference type="Proteomes" id="UP000036681"/>
    </source>
</evidence>
<dbReference type="PRINTS" id="PR00253">
    <property type="entry name" value="GABAARECEPTR"/>
</dbReference>
<organism evidence="2 3">
    <name type="scientific">Ascaris lumbricoides</name>
    <name type="common">Giant roundworm</name>
    <dbReference type="NCBI Taxonomy" id="6252"/>
    <lineage>
        <taxon>Eukaryota</taxon>
        <taxon>Metazoa</taxon>
        <taxon>Ecdysozoa</taxon>
        <taxon>Nematoda</taxon>
        <taxon>Chromadorea</taxon>
        <taxon>Rhabditida</taxon>
        <taxon>Spirurina</taxon>
        <taxon>Ascaridomorpha</taxon>
        <taxon>Ascaridoidea</taxon>
        <taxon>Ascarididae</taxon>
        <taxon>Ascaris</taxon>
    </lineage>
</organism>
<protein>
    <submittedName>
        <fullName evidence="3">Uncharacterized protein</fullName>
    </submittedName>
</protein>
<feature type="transmembrane region" description="Helical" evidence="1">
    <location>
        <begin position="94"/>
        <end position="118"/>
    </location>
</feature>
<dbReference type="WBParaSite" id="ALUE_0001650801-mRNA-1">
    <property type="protein sequence ID" value="ALUE_0001650801-mRNA-1"/>
    <property type="gene ID" value="ALUE_0001650801"/>
</dbReference>
<dbReference type="InterPro" id="IPR036719">
    <property type="entry name" value="Neuro-gated_channel_TM_sf"/>
</dbReference>
<feature type="transmembrane region" description="Helical" evidence="1">
    <location>
        <begin position="124"/>
        <end position="148"/>
    </location>
</feature>
<feature type="transmembrane region" description="Helical" evidence="1">
    <location>
        <begin position="160"/>
        <end position="179"/>
    </location>
</feature>
<evidence type="ECO:0000256" key="1">
    <source>
        <dbReference type="SAM" id="Phobius"/>
    </source>
</evidence>
<evidence type="ECO:0000313" key="3">
    <source>
        <dbReference type="WBParaSite" id="ALUE_0001650801-mRNA-1"/>
    </source>
</evidence>
<keyword evidence="2" id="KW-1185">Reference proteome</keyword>
<dbReference type="Gene3D" id="1.20.58.390">
    <property type="entry name" value="Neurotransmitter-gated ion-channel transmembrane domain"/>
    <property type="match status" value="1"/>
</dbReference>
<feature type="transmembrane region" description="Helical" evidence="1">
    <location>
        <begin position="24"/>
        <end position="45"/>
    </location>
</feature>
<keyword evidence="1" id="KW-0812">Transmembrane</keyword>
<sequence length="208" mass="24681">MKRFAFLKVFYPQPYLASEGVGSIQVWLLFCLTITFLSLVEYFIVICCGIRRTVRYTNGTLNESESPITAAREAVEVAYETKCANFKQSNGVDIIARILFPLVFFIFLIIFLILYLIASLYKTFIFHFYDLYFYFLQRIQCCCPFLYSRYLPHRLSCTRVMNIFYSLLLLVILIILLWINHIKIFSCLANHDSFFRRTYKMEELPFLL</sequence>
<accession>A0A0M3IEI1</accession>
<keyword evidence="1" id="KW-0472">Membrane</keyword>
<dbReference type="Proteomes" id="UP000036681">
    <property type="component" value="Unplaced"/>
</dbReference>
<dbReference type="InterPro" id="IPR038050">
    <property type="entry name" value="Neuro_actylchol_rec"/>
</dbReference>
<dbReference type="InterPro" id="IPR006028">
    <property type="entry name" value="GABAA/Glycine_rcpt"/>
</dbReference>
<dbReference type="GO" id="GO:0016020">
    <property type="term" value="C:membrane"/>
    <property type="evidence" value="ECO:0007669"/>
    <property type="project" value="InterPro"/>
</dbReference>
<dbReference type="GO" id="GO:0004888">
    <property type="term" value="F:transmembrane signaling receptor activity"/>
    <property type="evidence" value="ECO:0007669"/>
    <property type="project" value="InterPro"/>
</dbReference>
<proteinExistence type="predicted"/>